<protein>
    <submittedName>
        <fullName evidence="1">Uncharacterized protein</fullName>
    </submittedName>
</protein>
<dbReference type="AlphaFoldDB" id="A0A1F6V2L2"/>
<organism evidence="1 2">
    <name type="scientific">Candidatus Nomurabacteria bacterium RIFCSPHIGHO2_01_FULL_39_10</name>
    <dbReference type="NCBI Taxonomy" id="1801733"/>
    <lineage>
        <taxon>Bacteria</taxon>
        <taxon>Candidatus Nomuraibacteriota</taxon>
    </lineage>
</organism>
<comment type="caution">
    <text evidence="1">The sequence shown here is derived from an EMBL/GenBank/DDBJ whole genome shotgun (WGS) entry which is preliminary data.</text>
</comment>
<dbReference type="Proteomes" id="UP000178700">
    <property type="component" value="Unassembled WGS sequence"/>
</dbReference>
<gene>
    <name evidence="1" type="ORF">A2642_05175</name>
</gene>
<sequence length="314" mass="35896">MAKDTIIPNALGLAQLVAHCILEDSYRIDDFGPKKLSDGTYLIDMMPEKRSDAIGSVGVSMFGEGVHGVIGEIVRYEEPVQVYNASEWRGVHDVLLFGSTMRGEESHDIDLVLIHNQNRLQEYESKLKYGKDGCSVVDFSRKIDEKRLYNPSTILRDLEGRDITTCHFEEGLQIQEYFKYVVERADRENSFSGTFCLDYIDNPVVFTSKDRAGFQKEVDVLFEYLMEGKVNTKVRGMFSERGLNVDGDFDLLLLSKETLYSSGAKRRGVMTDLCRDPTFWYTVLSEGRLYNLATEKFDLEVEQKYPGAVELFKR</sequence>
<evidence type="ECO:0000313" key="1">
    <source>
        <dbReference type="EMBL" id="OGI63676.1"/>
    </source>
</evidence>
<proteinExistence type="predicted"/>
<evidence type="ECO:0000313" key="2">
    <source>
        <dbReference type="Proteomes" id="UP000178700"/>
    </source>
</evidence>
<reference evidence="1 2" key="1">
    <citation type="journal article" date="2016" name="Nat. Commun.">
        <title>Thousands of microbial genomes shed light on interconnected biogeochemical processes in an aquifer system.</title>
        <authorList>
            <person name="Anantharaman K."/>
            <person name="Brown C.T."/>
            <person name="Hug L.A."/>
            <person name="Sharon I."/>
            <person name="Castelle C.J."/>
            <person name="Probst A.J."/>
            <person name="Thomas B.C."/>
            <person name="Singh A."/>
            <person name="Wilkins M.J."/>
            <person name="Karaoz U."/>
            <person name="Brodie E.L."/>
            <person name="Williams K.H."/>
            <person name="Hubbard S.S."/>
            <person name="Banfield J.F."/>
        </authorList>
    </citation>
    <scope>NUCLEOTIDE SEQUENCE [LARGE SCALE GENOMIC DNA]</scope>
</reference>
<name>A0A1F6V2L2_9BACT</name>
<accession>A0A1F6V2L2</accession>
<dbReference type="EMBL" id="MFTJ01000065">
    <property type="protein sequence ID" value="OGI63676.1"/>
    <property type="molecule type" value="Genomic_DNA"/>
</dbReference>